<dbReference type="EMBL" id="AVOT02005159">
    <property type="protein sequence ID" value="MBW0478375.1"/>
    <property type="molecule type" value="Genomic_DNA"/>
</dbReference>
<gene>
    <name evidence="1" type="ORF">O181_018090</name>
</gene>
<proteinExistence type="predicted"/>
<name>A0A9Q3GTP0_9BASI</name>
<keyword evidence="2" id="KW-1185">Reference proteome</keyword>
<evidence type="ECO:0000313" key="2">
    <source>
        <dbReference type="Proteomes" id="UP000765509"/>
    </source>
</evidence>
<evidence type="ECO:0000313" key="1">
    <source>
        <dbReference type="EMBL" id="MBW0478375.1"/>
    </source>
</evidence>
<accession>A0A9Q3GTP0</accession>
<sequence length="126" mass="14382">MHYTKCVVYLPSFPSFEWDFFIIDSPKGEELILGYYLLYHFNTIIYWKNGLITYDSSHKDSSCISLATGNDFPTDFNSVPLVDELDKPSLAFSVHIPPIIPSQSLLPSRDEVFKQIKDVVEDVAIS</sequence>
<organism evidence="1 2">
    <name type="scientific">Austropuccinia psidii MF-1</name>
    <dbReference type="NCBI Taxonomy" id="1389203"/>
    <lineage>
        <taxon>Eukaryota</taxon>
        <taxon>Fungi</taxon>
        <taxon>Dikarya</taxon>
        <taxon>Basidiomycota</taxon>
        <taxon>Pucciniomycotina</taxon>
        <taxon>Pucciniomycetes</taxon>
        <taxon>Pucciniales</taxon>
        <taxon>Sphaerophragmiaceae</taxon>
        <taxon>Austropuccinia</taxon>
    </lineage>
</organism>
<dbReference type="Proteomes" id="UP000765509">
    <property type="component" value="Unassembled WGS sequence"/>
</dbReference>
<reference evidence="1" key="1">
    <citation type="submission" date="2021-03" db="EMBL/GenBank/DDBJ databases">
        <title>Draft genome sequence of rust myrtle Austropuccinia psidii MF-1, a brazilian biotype.</title>
        <authorList>
            <person name="Quecine M.C."/>
            <person name="Pachon D.M.R."/>
            <person name="Bonatelli M.L."/>
            <person name="Correr F.H."/>
            <person name="Franceschini L.M."/>
            <person name="Leite T.F."/>
            <person name="Margarido G.R.A."/>
            <person name="Almeida C.A."/>
            <person name="Ferrarezi J.A."/>
            <person name="Labate C.A."/>
        </authorList>
    </citation>
    <scope>NUCLEOTIDE SEQUENCE</scope>
    <source>
        <strain evidence="1">MF-1</strain>
    </source>
</reference>
<protein>
    <submittedName>
        <fullName evidence="1">Uncharacterized protein</fullName>
    </submittedName>
</protein>
<dbReference type="AlphaFoldDB" id="A0A9Q3GTP0"/>
<comment type="caution">
    <text evidence="1">The sequence shown here is derived from an EMBL/GenBank/DDBJ whole genome shotgun (WGS) entry which is preliminary data.</text>
</comment>